<dbReference type="SUPFAM" id="SSF48498">
    <property type="entry name" value="Tetracyclin repressor-like, C-terminal domain"/>
    <property type="match status" value="1"/>
</dbReference>
<keyword evidence="1" id="KW-0805">Transcription regulation</keyword>
<evidence type="ECO:0000256" key="5">
    <source>
        <dbReference type="SAM" id="MobiDB-lite"/>
    </source>
</evidence>
<evidence type="ECO:0000256" key="1">
    <source>
        <dbReference type="ARBA" id="ARBA00023015"/>
    </source>
</evidence>
<keyword evidence="3" id="KW-0804">Transcription</keyword>
<dbReference type="Pfam" id="PF00440">
    <property type="entry name" value="TetR_N"/>
    <property type="match status" value="1"/>
</dbReference>
<dbReference type="InterPro" id="IPR001647">
    <property type="entry name" value="HTH_TetR"/>
</dbReference>
<reference evidence="7 8" key="1">
    <citation type="journal article" date="2012" name="J. Bacteriol.">
        <title>Genome Sequence of Radiation-Resistant Modestobacter marinus Strain BC501, a Representative Actinobacterium That Thrives on Calcareous Stone Surfaces.</title>
        <authorList>
            <person name="Normand P."/>
            <person name="Gury J."/>
            <person name="Pujic P."/>
            <person name="Chouaia B."/>
            <person name="Crotti E."/>
            <person name="Brusetti L."/>
            <person name="Daffonchio D."/>
            <person name="Vacherie B."/>
            <person name="Barbe V."/>
            <person name="Medigue C."/>
            <person name="Calteau A."/>
            <person name="Ghodhbane-Gtari F."/>
            <person name="Essoussi I."/>
            <person name="Nouioui I."/>
            <person name="Abbassi-Ghozzi I."/>
            <person name="Gtari M."/>
        </authorList>
    </citation>
    <scope>NUCLEOTIDE SEQUENCE [LARGE SCALE GENOMIC DNA]</scope>
    <source>
        <strain evidence="8">BC 501</strain>
    </source>
</reference>
<gene>
    <name evidence="7" type="ordered locus">MODMU_1991</name>
</gene>
<dbReference type="HOGENOM" id="CLU_069356_40_3_11"/>
<keyword evidence="2 4" id="KW-0238">DNA-binding</keyword>
<protein>
    <submittedName>
        <fullName evidence="7">Transcriptional regulator, TetR family</fullName>
    </submittedName>
</protein>
<feature type="region of interest" description="Disordered" evidence="5">
    <location>
        <begin position="1"/>
        <end position="23"/>
    </location>
</feature>
<evidence type="ECO:0000313" key="7">
    <source>
        <dbReference type="EMBL" id="CCH87426.1"/>
    </source>
</evidence>
<evidence type="ECO:0000256" key="2">
    <source>
        <dbReference type="ARBA" id="ARBA00023125"/>
    </source>
</evidence>
<proteinExistence type="predicted"/>
<dbReference type="GO" id="GO:0003700">
    <property type="term" value="F:DNA-binding transcription factor activity"/>
    <property type="evidence" value="ECO:0007669"/>
    <property type="project" value="TreeGrafter"/>
</dbReference>
<dbReference type="PROSITE" id="PS50977">
    <property type="entry name" value="HTH_TETR_2"/>
    <property type="match status" value="1"/>
</dbReference>
<dbReference type="PANTHER" id="PTHR30055:SF234">
    <property type="entry name" value="HTH-TYPE TRANSCRIPTIONAL REGULATOR BETI"/>
    <property type="match status" value="1"/>
</dbReference>
<evidence type="ECO:0000259" key="6">
    <source>
        <dbReference type="PROSITE" id="PS50977"/>
    </source>
</evidence>
<dbReference type="Proteomes" id="UP000006461">
    <property type="component" value="Chromosome"/>
</dbReference>
<dbReference type="PATRIC" id="fig|477641.3.peg.1882"/>
<name>I4EVL3_MODI5</name>
<keyword evidence="8" id="KW-1185">Reference proteome</keyword>
<dbReference type="KEGG" id="mmar:MODMU_1991"/>
<dbReference type="AlphaFoldDB" id="I4EVL3"/>
<dbReference type="InterPro" id="IPR009057">
    <property type="entry name" value="Homeodomain-like_sf"/>
</dbReference>
<dbReference type="OrthoDB" id="8222629at2"/>
<evidence type="ECO:0000256" key="3">
    <source>
        <dbReference type="ARBA" id="ARBA00023163"/>
    </source>
</evidence>
<dbReference type="STRING" id="477641.MODMU_1991"/>
<dbReference type="EMBL" id="FO203431">
    <property type="protein sequence ID" value="CCH87426.1"/>
    <property type="molecule type" value="Genomic_DNA"/>
</dbReference>
<dbReference type="InterPro" id="IPR025996">
    <property type="entry name" value="MT1864/Rv1816-like_C"/>
</dbReference>
<accession>I4EVL3</accession>
<evidence type="ECO:0000256" key="4">
    <source>
        <dbReference type="PROSITE-ProRule" id="PRU00335"/>
    </source>
</evidence>
<organism evidence="7 8">
    <name type="scientific">Modestobacter italicus (strain DSM 44449 / CECT 9708 / BC 501)</name>
    <dbReference type="NCBI Taxonomy" id="2732864"/>
    <lineage>
        <taxon>Bacteria</taxon>
        <taxon>Bacillati</taxon>
        <taxon>Actinomycetota</taxon>
        <taxon>Actinomycetes</taxon>
        <taxon>Geodermatophilales</taxon>
        <taxon>Geodermatophilaceae</taxon>
        <taxon>Modestobacter</taxon>
    </lineage>
</organism>
<feature type="domain" description="HTH tetR-type" evidence="6">
    <location>
        <begin position="22"/>
        <end position="83"/>
    </location>
</feature>
<dbReference type="Pfam" id="PF13305">
    <property type="entry name" value="TetR_C_33"/>
    <property type="match status" value="1"/>
</dbReference>
<dbReference type="InterPro" id="IPR036271">
    <property type="entry name" value="Tet_transcr_reg_TetR-rel_C_sf"/>
</dbReference>
<dbReference type="InterPro" id="IPR050109">
    <property type="entry name" value="HTH-type_TetR-like_transc_reg"/>
</dbReference>
<dbReference type="eggNOG" id="COG1309">
    <property type="taxonomic scope" value="Bacteria"/>
</dbReference>
<dbReference type="Gene3D" id="1.10.357.10">
    <property type="entry name" value="Tetracycline Repressor, domain 2"/>
    <property type="match status" value="1"/>
</dbReference>
<evidence type="ECO:0000313" key="8">
    <source>
        <dbReference type="Proteomes" id="UP000006461"/>
    </source>
</evidence>
<dbReference type="PANTHER" id="PTHR30055">
    <property type="entry name" value="HTH-TYPE TRANSCRIPTIONAL REGULATOR RUTR"/>
    <property type="match status" value="1"/>
</dbReference>
<dbReference type="GO" id="GO:0000976">
    <property type="term" value="F:transcription cis-regulatory region binding"/>
    <property type="evidence" value="ECO:0007669"/>
    <property type="project" value="TreeGrafter"/>
</dbReference>
<feature type="DNA-binding region" description="H-T-H motif" evidence="4">
    <location>
        <begin position="46"/>
        <end position="65"/>
    </location>
</feature>
<dbReference type="OMA" id="AQGMAYV"/>
<dbReference type="SUPFAM" id="SSF46689">
    <property type="entry name" value="Homeodomain-like"/>
    <property type="match status" value="1"/>
</dbReference>
<sequence>MSATTDPGGPGAREQNRRGQGGRLRAEIVAAAAELLDETGTEQSVTLRAVARRAGITAPAIYAHFADRQQVLLAVVQEAFAELGEALHAVDPPPSPDPVAHLRAVCAAYSDFAAGRPQRYRVMFGGLWNAGEALERASVTPAQVTDLGQDALAVLSSALRACVAAGRSTSDDAAADAIALWVGLHGLAHQRAVTAAFPWPADVDRRLVDALAHLDPGS</sequence>